<dbReference type="SUPFAM" id="SSF53822">
    <property type="entry name" value="Periplasmic binding protein-like I"/>
    <property type="match status" value="1"/>
</dbReference>
<sequence>MRVLFVSPMAYGSNQAVDALGHGLESRLAADGIECRLSFPDFRGENWIDGYGRAVRAGADAGVDVIVVWVIDAAEPAEAVAYARSKGVKVVTLEKPRYPVDASVVYPNFNHGVYMAESLAGMLHPGAEVAVVGGPDVVDDIELMLGITHGVQWAGLRLVNDPEDPRYKNTTDVAEGGREKTANILADFPKLDGLIPYNDETMLGAVQALEEAGRLGEVTMVSRNGTPKAVDLIRRGVHHGTWDPDIPGIGTAVGDLLARHLVHGEPLDGQVFVSPIGRMITADTIDAWVPWEQRVTYNELKELDT</sequence>
<evidence type="ECO:0000313" key="4">
    <source>
        <dbReference type="EMBL" id="SNX97198.1"/>
    </source>
</evidence>
<dbReference type="InterPro" id="IPR050555">
    <property type="entry name" value="Bact_Solute-Bind_Prot2"/>
</dbReference>
<keyword evidence="4" id="KW-0813">Transport</keyword>
<dbReference type="PANTHER" id="PTHR30036:SF7">
    <property type="entry name" value="ABC TRANSPORTER PERIPLASMIC-BINDING PROTEIN YPHF"/>
    <property type="match status" value="1"/>
</dbReference>
<comment type="similarity">
    <text evidence="2">Belongs to the bacterial solute-binding protein 2 family.</text>
</comment>
<organism evidence="4 5">
    <name type="scientific">Geodermatophilus sabuli</name>
    <dbReference type="NCBI Taxonomy" id="1564158"/>
    <lineage>
        <taxon>Bacteria</taxon>
        <taxon>Bacillati</taxon>
        <taxon>Actinomycetota</taxon>
        <taxon>Actinomycetes</taxon>
        <taxon>Geodermatophilales</taxon>
        <taxon>Geodermatophilaceae</taxon>
        <taxon>Geodermatophilus</taxon>
    </lineage>
</organism>
<evidence type="ECO:0000259" key="3">
    <source>
        <dbReference type="Pfam" id="PF13407"/>
    </source>
</evidence>
<dbReference type="Gene3D" id="3.40.50.2300">
    <property type="match status" value="2"/>
</dbReference>
<evidence type="ECO:0000256" key="1">
    <source>
        <dbReference type="ARBA" id="ARBA00004196"/>
    </source>
</evidence>
<proteinExistence type="inferred from homology"/>
<dbReference type="PANTHER" id="PTHR30036">
    <property type="entry name" value="D-XYLOSE-BINDING PERIPLASMIC PROTEIN"/>
    <property type="match status" value="1"/>
</dbReference>
<dbReference type="GO" id="GO:0030246">
    <property type="term" value="F:carbohydrate binding"/>
    <property type="evidence" value="ECO:0007669"/>
    <property type="project" value="TreeGrafter"/>
</dbReference>
<keyword evidence="4" id="KW-0762">Sugar transport</keyword>
<accession>A0A285EDK3</accession>
<keyword evidence="5" id="KW-1185">Reference proteome</keyword>
<evidence type="ECO:0000313" key="5">
    <source>
        <dbReference type="Proteomes" id="UP000219514"/>
    </source>
</evidence>
<dbReference type="GO" id="GO:0030288">
    <property type="term" value="C:outer membrane-bounded periplasmic space"/>
    <property type="evidence" value="ECO:0007669"/>
    <property type="project" value="TreeGrafter"/>
</dbReference>
<protein>
    <submittedName>
        <fullName evidence="4">ABC-type sugar transport system, substrate-binding protein, contains N-terminal xre family HTH domain</fullName>
    </submittedName>
</protein>
<dbReference type="InterPro" id="IPR025997">
    <property type="entry name" value="SBP_2_dom"/>
</dbReference>
<reference evidence="4" key="1">
    <citation type="submission" date="2017-09" db="EMBL/GenBank/DDBJ databases">
        <authorList>
            <person name="Ehlers B."/>
            <person name="Leendertz F.H."/>
        </authorList>
    </citation>
    <scope>NUCLEOTIDE SEQUENCE [LARGE SCALE GENOMIC DNA]</scope>
    <source>
        <strain evidence="4">DSM 46844</strain>
    </source>
</reference>
<evidence type="ECO:0000256" key="2">
    <source>
        <dbReference type="ARBA" id="ARBA00007639"/>
    </source>
</evidence>
<dbReference type="Proteomes" id="UP000219514">
    <property type="component" value="Unassembled WGS sequence"/>
</dbReference>
<dbReference type="AlphaFoldDB" id="A0A285EDK3"/>
<gene>
    <name evidence="4" type="ORF">SAMN06893097_106148</name>
</gene>
<name>A0A285EDK3_9ACTN</name>
<dbReference type="EMBL" id="OBDO01000006">
    <property type="protein sequence ID" value="SNX97198.1"/>
    <property type="molecule type" value="Genomic_DNA"/>
</dbReference>
<dbReference type="InterPro" id="IPR028082">
    <property type="entry name" value="Peripla_BP_I"/>
</dbReference>
<comment type="subcellular location">
    <subcellularLocation>
        <location evidence="1">Cell envelope</location>
    </subcellularLocation>
</comment>
<dbReference type="Pfam" id="PF13407">
    <property type="entry name" value="Peripla_BP_4"/>
    <property type="match status" value="1"/>
</dbReference>
<feature type="domain" description="Periplasmic binding protein" evidence="3">
    <location>
        <begin position="14"/>
        <end position="262"/>
    </location>
</feature>